<comment type="caution">
    <text evidence="2">The sequence shown here is derived from an EMBL/GenBank/DDBJ whole genome shotgun (WGS) entry which is preliminary data.</text>
</comment>
<dbReference type="AlphaFoldDB" id="A0A2N3NEZ6"/>
<feature type="region of interest" description="Disordered" evidence="1">
    <location>
        <begin position="31"/>
        <end position="89"/>
    </location>
</feature>
<dbReference type="VEuPathDB" id="FungiDB:jhhlp_002817"/>
<reference evidence="2 3" key="1">
    <citation type="journal article" date="2017" name="G3 (Bethesda)">
        <title>First Draft Genome Sequence of the Pathogenic Fungus Lomentospora prolificans (Formerly Scedosporium prolificans).</title>
        <authorList>
            <person name="Luo R."/>
            <person name="Zimin A."/>
            <person name="Workman R."/>
            <person name="Fan Y."/>
            <person name="Pertea G."/>
            <person name="Grossman N."/>
            <person name="Wear M.P."/>
            <person name="Jia B."/>
            <person name="Miller H."/>
            <person name="Casadevall A."/>
            <person name="Timp W."/>
            <person name="Zhang S.X."/>
            <person name="Salzberg S.L."/>
        </authorList>
    </citation>
    <scope>NUCLEOTIDE SEQUENCE [LARGE SCALE GENOMIC DNA]</scope>
    <source>
        <strain evidence="2 3">JHH-5317</strain>
    </source>
</reference>
<feature type="compositionally biased region" description="Basic and acidic residues" evidence="1">
    <location>
        <begin position="375"/>
        <end position="384"/>
    </location>
</feature>
<dbReference type="InParanoid" id="A0A2N3NEZ6"/>
<dbReference type="Proteomes" id="UP000233524">
    <property type="component" value="Unassembled WGS sequence"/>
</dbReference>
<evidence type="ECO:0000313" key="2">
    <source>
        <dbReference type="EMBL" id="PKS11056.1"/>
    </source>
</evidence>
<dbReference type="STRING" id="41688.A0A2N3NEZ6"/>
<gene>
    <name evidence="2" type="ORF">jhhlp_002817</name>
</gene>
<dbReference type="PANTHER" id="PTHR35392">
    <property type="entry name" value="ZN(II)2CYS6 TRANSCRIPTION FACTOR (EUROFUNG)-RELATED-RELATED"/>
    <property type="match status" value="1"/>
</dbReference>
<evidence type="ECO:0000256" key="1">
    <source>
        <dbReference type="SAM" id="MobiDB-lite"/>
    </source>
</evidence>
<dbReference type="PANTHER" id="PTHR35392:SF3">
    <property type="entry name" value="ZN(2)-C6 FUNGAL-TYPE DOMAIN-CONTAINING PROTEIN"/>
    <property type="match status" value="1"/>
</dbReference>
<organism evidence="2 3">
    <name type="scientific">Lomentospora prolificans</name>
    <dbReference type="NCBI Taxonomy" id="41688"/>
    <lineage>
        <taxon>Eukaryota</taxon>
        <taxon>Fungi</taxon>
        <taxon>Dikarya</taxon>
        <taxon>Ascomycota</taxon>
        <taxon>Pezizomycotina</taxon>
        <taxon>Sordariomycetes</taxon>
        <taxon>Hypocreomycetidae</taxon>
        <taxon>Microascales</taxon>
        <taxon>Microascaceae</taxon>
        <taxon>Lomentospora</taxon>
    </lineage>
</organism>
<name>A0A2N3NEZ6_9PEZI</name>
<evidence type="ECO:0008006" key="4">
    <source>
        <dbReference type="Google" id="ProtNLM"/>
    </source>
</evidence>
<evidence type="ECO:0000313" key="3">
    <source>
        <dbReference type="Proteomes" id="UP000233524"/>
    </source>
</evidence>
<feature type="region of interest" description="Disordered" evidence="1">
    <location>
        <begin position="370"/>
        <end position="448"/>
    </location>
</feature>
<dbReference type="EMBL" id="NLAX01000008">
    <property type="protein sequence ID" value="PKS11056.1"/>
    <property type="molecule type" value="Genomic_DNA"/>
</dbReference>
<feature type="compositionally biased region" description="Polar residues" evidence="1">
    <location>
        <begin position="392"/>
        <end position="403"/>
    </location>
</feature>
<dbReference type="OrthoDB" id="5362630at2759"/>
<sequence>MPKAELIITPCIFTDSGTRVMREASFPSILPSETTSRPLSWDERDPSTLAPSARWTIHPPPVSARRQHCSGSRPDSLFSAPSNLDDTRLDSDIQNYSQSTSFGGGYSDLMPNPSYQIRAFERFPQSPHTSEDDHHIMEGGPETSPFVDGHGLPIHAARLGPYSTSSQHPSTTSQLPVGMHSNFPNDTSGLASRTGSSAAGQSKPFPLSPPVQPQPHRSGLAYPAHQAMQGLAAPAHNPQPHNNISTAYALDTEAPHLRPHPGGRNRTRQPTIMDPLIPQTSGAHEDATVHQFFVTQAESHRRLPAQVTGDSTRVFSHEYNSNLSIHGTLLGASQPTGYMSTNMDLPRTDGYRQQCGASTDAQLSNYGQVVMSSEQSEHHLKESIITRPPQPRTASSNASLSRDSTTRGDSEEVSTELDLAYGNDGPASPSSRLPKKARAAFTEDARRETGETRKIGACIRCRFQRSRCIPDPDDPNRECKTCGDVRKESKKVVHRLPCLRWKIMDIVLSRIDAGPLGSLRLTERWQGFTLRDVSEWVGEDTRTINITLGICSIPLVLQVRKFKPRTGDVTYRCWRDGNNEKRVELAPYALASIKGTTQSLKEYLNANALKTLEAGCRDQNNDQLIRETYWWVIRQHENLKVDGLTDREQPEEWKFLADVLRLWMAIKHTIGSSYLCGTERLGMEPKTDDQSYPLFGRISTPRMVVAQNDSILASEIIAPLRRRVLKQLEAHLKANKPRSWFTLYLAVFLLLHNTSVVSADRRRHGRENGASKGYSLPRFVEELHIGANVLLAYWSYYRTDEDPLEVGCLDRHRSRLMDLTAEQFTFIQKSCKRMRDIRTTFKNVVNWDDQLYWVCRMFDKEWEASPHFIS</sequence>
<feature type="compositionally biased region" description="Low complexity" evidence="1">
    <location>
        <begin position="163"/>
        <end position="174"/>
    </location>
</feature>
<dbReference type="InterPro" id="IPR052973">
    <property type="entry name" value="Fungal_sec-metab_reg_TF"/>
</dbReference>
<protein>
    <recommendedName>
        <fullName evidence="4">Zn(2)-C6 fungal-type domain-containing protein</fullName>
    </recommendedName>
</protein>
<accession>A0A2N3NEZ6</accession>
<feature type="region of interest" description="Disordered" evidence="1">
    <location>
        <begin position="161"/>
        <end position="219"/>
    </location>
</feature>
<feature type="compositionally biased region" description="Polar residues" evidence="1">
    <location>
        <begin position="182"/>
        <end position="200"/>
    </location>
</feature>
<keyword evidence="3" id="KW-1185">Reference proteome</keyword>
<proteinExistence type="predicted"/>